<keyword evidence="3" id="KW-1185">Reference proteome</keyword>
<gene>
    <name evidence="2" type="ORF">Y1Q_0016556</name>
</gene>
<dbReference type="Proteomes" id="UP000050525">
    <property type="component" value="Unassembled WGS sequence"/>
</dbReference>
<feature type="region of interest" description="Disordered" evidence="1">
    <location>
        <begin position="55"/>
        <end position="104"/>
    </location>
</feature>
<name>A0A151N3N6_ALLMI</name>
<evidence type="ECO:0000313" key="3">
    <source>
        <dbReference type="Proteomes" id="UP000050525"/>
    </source>
</evidence>
<organism evidence="2 3">
    <name type="scientific">Alligator mississippiensis</name>
    <name type="common">American alligator</name>
    <dbReference type="NCBI Taxonomy" id="8496"/>
    <lineage>
        <taxon>Eukaryota</taxon>
        <taxon>Metazoa</taxon>
        <taxon>Chordata</taxon>
        <taxon>Craniata</taxon>
        <taxon>Vertebrata</taxon>
        <taxon>Euteleostomi</taxon>
        <taxon>Archelosauria</taxon>
        <taxon>Archosauria</taxon>
        <taxon>Crocodylia</taxon>
        <taxon>Alligatoridae</taxon>
        <taxon>Alligatorinae</taxon>
        <taxon>Alligator</taxon>
    </lineage>
</organism>
<proteinExistence type="predicted"/>
<feature type="compositionally biased region" description="Basic residues" evidence="1">
    <location>
        <begin position="85"/>
        <end position="104"/>
    </location>
</feature>
<feature type="compositionally biased region" description="Basic and acidic residues" evidence="1">
    <location>
        <begin position="55"/>
        <end position="66"/>
    </location>
</feature>
<protein>
    <submittedName>
        <fullName evidence="2">Uncharacterized protein</fullName>
    </submittedName>
</protein>
<comment type="caution">
    <text evidence="2">The sequence shown here is derived from an EMBL/GenBank/DDBJ whole genome shotgun (WGS) entry which is preliminary data.</text>
</comment>
<reference evidence="2 3" key="1">
    <citation type="journal article" date="2012" name="Genome Biol.">
        <title>Sequencing three crocodilian genomes to illuminate the evolution of archosaurs and amniotes.</title>
        <authorList>
            <person name="St John J.A."/>
            <person name="Braun E.L."/>
            <person name="Isberg S.R."/>
            <person name="Miles L.G."/>
            <person name="Chong A.Y."/>
            <person name="Gongora J."/>
            <person name="Dalzell P."/>
            <person name="Moran C."/>
            <person name="Bed'hom B."/>
            <person name="Abzhanov A."/>
            <person name="Burgess S.C."/>
            <person name="Cooksey A.M."/>
            <person name="Castoe T.A."/>
            <person name="Crawford N.G."/>
            <person name="Densmore L.D."/>
            <person name="Drew J.C."/>
            <person name="Edwards S.V."/>
            <person name="Faircloth B.C."/>
            <person name="Fujita M.K."/>
            <person name="Greenwold M.J."/>
            <person name="Hoffmann F.G."/>
            <person name="Howard J.M."/>
            <person name="Iguchi T."/>
            <person name="Janes D.E."/>
            <person name="Khan S.Y."/>
            <person name="Kohno S."/>
            <person name="de Koning A.J."/>
            <person name="Lance S.L."/>
            <person name="McCarthy F.M."/>
            <person name="McCormack J.E."/>
            <person name="Merchant M.E."/>
            <person name="Peterson D.G."/>
            <person name="Pollock D.D."/>
            <person name="Pourmand N."/>
            <person name="Raney B.J."/>
            <person name="Roessler K.A."/>
            <person name="Sanford J.R."/>
            <person name="Sawyer R.H."/>
            <person name="Schmidt C.J."/>
            <person name="Triplett E.W."/>
            <person name="Tuberville T.D."/>
            <person name="Venegas-Anaya M."/>
            <person name="Howard J.T."/>
            <person name="Jarvis E.D."/>
            <person name="Guillette L.J.Jr."/>
            <person name="Glenn T.C."/>
            <person name="Green R.E."/>
            <person name="Ray D.A."/>
        </authorList>
    </citation>
    <scope>NUCLEOTIDE SEQUENCE [LARGE SCALE GENOMIC DNA]</scope>
    <source>
        <strain evidence="2">KSC_2009_1</strain>
    </source>
</reference>
<evidence type="ECO:0000256" key="1">
    <source>
        <dbReference type="SAM" id="MobiDB-lite"/>
    </source>
</evidence>
<accession>A0A151N3N6</accession>
<sequence>MAEYLPHGLLSASIVSLQPDYGQTFASLRTFFSQWHIREHVKPTVTSIIENEKSIKKGARQRDHLHARQNSHLFLTAGLSGKLPKSPRRRRKGRKNKKHKKRNV</sequence>
<evidence type="ECO:0000313" key="2">
    <source>
        <dbReference type="EMBL" id="KYO31235.1"/>
    </source>
</evidence>
<dbReference type="EMBL" id="AKHW03004113">
    <property type="protein sequence ID" value="KYO31235.1"/>
    <property type="molecule type" value="Genomic_DNA"/>
</dbReference>
<dbReference type="AlphaFoldDB" id="A0A151N3N6"/>